<dbReference type="PANTHER" id="PTHR15830:SF10">
    <property type="entry name" value="TELOMERE LENGTH REGULATION PROTEIN TEL2 HOMOLOG"/>
    <property type="match status" value="1"/>
</dbReference>
<evidence type="ECO:0000256" key="2">
    <source>
        <dbReference type="SAM" id="MobiDB-lite"/>
    </source>
</evidence>
<feature type="domain" description="Telomere length regulation protein conserved" evidence="3">
    <location>
        <begin position="600"/>
        <end position="720"/>
    </location>
</feature>
<dbReference type="GO" id="GO:0005829">
    <property type="term" value="C:cytosol"/>
    <property type="evidence" value="ECO:0007669"/>
    <property type="project" value="TreeGrafter"/>
</dbReference>
<reference evidence="4 5" key="1">
    <citation type="journal article" date="2020" name="ISME J.">
        <title>Uncovering the hidden diversity of litter-decomposition mechanisms in mushroom-forming fungi.</title>
        <authorList>
            <person name="Floudas D."/>
            <person name="Bentzer J."/>
            <person name="Ahren D."/>
            <person name="Johansson T."/>
            <person name="Persson P."/>
            <person name="Tunlid A."/>
        </authorList>
    </citation>
    <scope>NUCLEOTIDE SEQUENCE [LARGE SCALE GENOMIC DNA]</scope>
    <source>
        <strain evidence="4 5">CBS 146.42</strain>
    </source>
</reference>
<dbReference type="InterPro" id="IPR051970">
    <property type="entry name" value="TEL2_Regulation"/>
</dbReference>
<feature type="compositionally biased region" description="Acidic residues" evidence="2">
    <location>
        <begin position="929"/>
        <end position="940"/>
    </location>
</feature>
<feature type="region of interest" description="Disordered" evidence="2">
    <location>
        <begin position="925"/>
        <end position="945"/>
    </location>
</feature>
<dbReference type="InterPro" id="IPR019337">
    <property type="entry name" value="Telomere_length_regulation_dom"/>
</dbReference>
<dbReference type="PANTHER" id="PTHR15830">
    <property type="entry name" value="TELOMERE LENGTH REGULATION PROTEIN TEL2 FAMILY MEMBER"/>
    <property type="match status" value="1"/>
</dbReference>
<dbReference type="Gene3D" id="1.25.40.720">
    <property type="entry name" value="Telomere length regulation protein 2, C-terminal domain"/>
    <property type="match status" value="1"/>
</dbReference>
<dbReference type="GO" id="GO:0051879">
    <property type="term" value="F:Hsp90 protein binding"/>
    <property type="evidence" value="ECO:0007669"/>
    <property type="project" value="TreeGrafter"/>
</dbReference>
<evidence type="ECO:0000256" key="1">
    <source>
        <dbReference type="ARBA" id="ARBA00006133"/>
    </source>
</evidence>
<sequence length="1038" mass="114927">MADSYGNHDQVKEIITRLQQPIQRLEILLSLLTAPLDNLSLLPPAFRKFNTNPLPSRSVNVRKHIPPIQRALLDHIYPTWDTVLRDHKPDATILLRQYFCPDTFVNVLPISGHLALSSYETLSAGRLSRDGIQLLGNLAHEYPIDRLWTTLFEEKLPPDQRESDAAVKNLTWEDCVRDVVSVPAKVANAVGSSGRGNDMPPILETGVYLNNMCKRVEVLVERMSKRPVREWTDSVNYLLTKLVNVGAFPQSPPTTESQPSFWKTNLRIIRQHLLSLSEPKPYSHAWRSLILSLPSSLTLRSVLTSLFASLEHIRPATDVSWEKRAQVKSESQILTAVLGSLNENEEQLWETATSLILSRDWEESYARIFVCWLAGSNESQQVNTKVLRAFLELIVDAWSTPEHIKHSLLSRHRYLTSLFLLTVSHFPPSSKDLEAVVFSPLFMQGIGTYISHLDTSVRRCGMLTAEIIASMTNKKLSFEDWDGDDSGKPWCRQMRELIKGRDVDADLSALDAASSQPTVKPTVTTTPTIKSDVSRSITEPRVPPTKATFITPETGHDSDDSLTGYASPGSSRSVSPTPSELEEIEKDPTLAVGVKKAPRPVYLAQLGDLIRGTGAKLGKDEPHEADKIEMALNVGEELIRKKKDYGTELAENAVNLVYGFLALHDNFDSPGFDEKRQGAMNALVACAPRNAAPALIEEFFKNQYSVDQRHVALTALAVGARELASLPVPPSQVPEGKTSFPSKMLPGPLHQRYLAASRANTSPLSMMLEDLSRKAIDRGKEATEDKVPEIVREKRLKINKPPTISEIKRTDSSTRLTSLRSGGAPQTKKTTFTDIAAEFFIGPLISRFWLFLQDEQAREERTSQREGRNKYQGAGTGLILNPLVLSQYLRTLAILVSAAQNAPEWLAILGPDSLELAITIGTRPISNTETEDTQSDEPDSGGERKEAAVLTTALELALIVLDGCMELDGGKSLGLDHTNLLFGVGEWAGAVFASLEKGLRVEGGGGLHEVKLQRAAAGVLLKVDELRTRWSRSMIDTR</sequence>
<proteinExistence type="inferred from homology"/>
<dbReference type="EMBL" id="JAACJO010000005">
    <property type="protein sequence ID" value="KAF5358532.1"/>
    <property type="molecule type" value="Genomic_DNA"/>
</dbReference>
<organism evidence="4 5">
    <name type="scientific">Leucocoprinus leucothites</name>
    <dbReference type="NCBI Taxonomy" id="201217"/>
    <lineage>
        <taxon>Eukaryota</taxon>
        <taxon>Fungi</taxon>
        <taxon>Dikarya</taxon>
        <taxon>Basidiomycota</taxon>
        <taxon>Agaricomycotina</taxon>
        <taxon>Agaricomycetes</taxon>
        <taxon>Agaricomycetidae</taxon>
        <taxon>Agaricales</taxon>
        <taxon>Agaricineae</taxon>
        <taxon>Agaricaceae</taxon>
        <taxon>Leucocoprinus</taxon>
    </lineage>
</organism>
<evidence type="ECO:0000313" key="5">
    <source>
        <dbReference type="Proteomes" id="UP000559027"/>
    </source>
</evidence>
<dbReference type="GO" id="GO:0051083">
    <property type="term" value="P:'de novo' cotranslational protein folding"/>
    <property type="evidence" value="ECO:0007669"/>
    <property type="project" value="TreeGrafter"/>
</dbReference>
<feature type="region of interest" description="Disordered" evidence="2">
    <location>
        <begin position="531"/>
        <end position="583"/>
    </location>
</feature>
<dbReference type="Proteomes" id="UP000559027">
    <property type="component" value="Unassembled WGS sequence"/>
</dbReference>
<dbReference type="Pfam" id="PF10193">
    <property type="entry name" value="Telomere_reg-2"/>
    <property type="match status" value="1"/>
</dbReference>
<dbReference type="InterPro" id="IPR038528">
    <property type="entry name" value="TEL2_C_sf"/>
</dbReference>
<name>A0A8H5G5B8_9AGAR</name>
<accession>A0A8H5G5B8</accession>
<dbReference type="GO" id="GO:0042162">
    <property type="term" value="F:telomeric DNA binding"/>
    <property type="evidence" value="ECO:0007669"/>
    <property type="project" value="TreeGrafter"/>
</dbReference>
<dbReference type="OrthoDB" id="10254187at2759"/>
<evidence type="ECO:0000313" key="4">
    <source>
        <dbReference type="EMBL" id="KAF5358532.1"/>
    </source>
</evidence>
<comment type="similarity">
    <text evidence="1">Belongs to the TEL2 family.</text>
</comment>
<evidence type="ECO:0000259" key="3">
    <source>
        <dbReference type="Pfam" id="PF10193"/>
    </source>
</evidence>
<feature type="compositionally biased region" description="Polar residues" evidence="2">
    <location>
        <begin position="568"/>
        <end position="578"/>
    </location>
</feature>
<dbReference type="AlphaFoldDB" id="A0A8H5G5B8"/>
<comment type="caution">
    <text evidence="4">The sequence shown here is derived from an EMBL/GenBank/DDBJ whole genome shotgun (WGS) entry which is preliminary data.</text>
</comment>
<protein>
    <recommendedName>
        <fullName evidence="3">Telomere length regulation protein conserved domain-containing protein</fullName>
    </recommendedName>
</protein>
<keyword evidence="5" id="KW-1185">Reference proteome</keyword>
<gene>
    <name evidence="4" type="ORF">D9756_001830</name>
</gene>